<organism evidence="2 3">
    <name type="scientific">Gelidibacter salicanalis</name>
    <dbReference type="NCBI Taxonomy" id="291193"/>
    <lineage>
        <taxon>Bacteria</taxon>
        <taxon>Pseudomonadati</taxon>
        <taxon>Bacteroidota</taxon>
        <taxon>Flavobacteriia</taxon>
        <taxon>Flavobacteriales</taxon>
        <taxon>Flavobacteriaceae</taxon>
        <taxon>Gelidibacter</taxon>
    </lineage>
</organism>
<dbReference type="Proteomes" id="UP000662373">
    <property type="component" value="Unassembled WGS sequence"/>
</dbReference>
<feature type="transmembrane region" description="Helical" evidence="1">
    <location>
        <begin position="7"/>
        <end position="26"/>
    </location>
</feature>
<keyword evidence="1" id="KW-1133">Transmembrane helix</keyword>
<keyword evidence="1" id="KW-0812">Transmembrane</keyword>
<keyword evidence="1" id="KW-0472">Membrane</keyword>
<keyword evidence="3" id="KW-1185">Reference proteome</keyword>
<comment type="caution">
    <text evidence="2">The sequence shown here is derived from an EMBL/GenBank/DDBJ whole genome shotgun (WGS) entry which is preliminary data.</text>
</comment>
<dbReference type="RefSeq" id="WP_199600580.1">
    <property type="nucleotide sequence ID" value="NZ_JAEHJZ010000034.1"/>
</dbReference>
<feature type="transmembrane region" description="Helical" evidence="1">
    <location>
        <begin position="116"/>
        <end position="135"/>
    </location>
</feature>
<name>A0A934NDH0_9FLAO</name>
<sequence length="252" mass="28465">MNRWHALLSNWAISIMLALIVAINLVSSYYELYFISNAVILGLIPALLIIYFDKQKLMATIFCAILILYFVGLICSVPINFELSSKLSESSFIGAYALMVFVMIGKLKHVKFEGVVSWYLIIVLLINTYLMYAMFVNVQDSFNDSVNLTLSVSKGVLLLVMGFLAFAIYLSKETSQTILFLTIVCCFVFADVLSFTNSLYVQFWLFEGFQKTLQGLGLFLLYVYIFNHQESVKGIVITESAESITESNQLPV</sequence>
<feature type="transmembrane region" description="Helical" evidence="1">
    <location>
        <begin position="178"/>
        <end position="196"/>
    </location>
</feature>
<protein>
    <submittedName>
        <fullName evidence="2">Uncharacterized protein</fullName>
    </submittedName>
</protein>
<proteinExistence type="predicted"/>
<reference evidence="2 3" key="1">
    <citation type="submission" date="2020-09" db="EMBL/GenBank/DDBJ databases">
        <title>Draft genome of Gelidibacter salicanalis PAMC21136.</title>
        <authorList>
            <person name="Park H."/>
        </authorList>
    </citation>
    <scope>NUCLEOTIDE SEQUENCE [LARGE SCALE GENOMIC DNA]</scope>
    <source>
        <strain evidence="2 3">PAMC21136</strain>
    </source>
</reference>
<feature type="transmembrane region" description="Helical" evidence="1">
    <location>
        <begin position="59"/>
        <end position="81"/>
    </location>
</feature>
<accession>A0A934NDH0</accession>
<gene>
    <name evidence="2" type="ORF">JEM65_13755</name>
</gene>
<dbReference type="EMBL" id="JAEHJZ010000034">
    <property type="protein sequence ID" value="MBJ7881700.1"/>
    <property type="molecule type" value="Genomic_DNA"/>
</dbReference>
<dbReference type="AlphaFoldDB" id="A0A934NDH0"/>
<feature type="transmembrane region" description="Helical" evidence="1">
    <location>
        <begin position="87"/>
        <end position="104"/>
    </location>
</feature>
<feature type="transmembrane region" description="Helical" evidence="1">
    <location>
        <begin position="32"/>
        <end position="52"/>
    </location>
</feature>
<feature type="transmembrane region" description="Helical" evidence="1">
    <location>
        <begin position="208"/>
        <end position="226"/>
    </location>
</feature>
<evidence type="ECO:0000313" key="3">
    <source>
        <dbReference type="Proteomes" id="UP000662373"/>
    </source>
</evidence>
<evidence type="ECO:0000313" key="2">
    <source>
        <dbReference type="EMBL" id="MBJ7881700.1"/>
    </source>
</evidence>
<evidence type="ECO:0000256" key="1">
    <source>
        <dbReference type="SAM" id="Phobius"/>
    </source>
</evidence>
<feature type="transmembrane region" description="Helical" evidence="1">
    <location>
        <begin position="155"/>
        <end position="171"/>
    </location>
</feature>